<gene>
    <name evidence="1" type="ORF">E3A20_25080</name>
</gene>
<reference evidence="1 2" key="2">
    <citation type="submission" date="2019-08" db="EMBL/GenBank/DDBJ databases">
        <authorList>
            <person name="Henke P."/>
        </authorList>
    </citation>
    <scope>NUCLEOTIDE SEQUENCE [LARGE SCALE GENOMIC DNA]</scope>
    <source>
        <strain evidence="1">Phe10_nw2017</strain>
    </source>
</reference>
<dbReference type="PANTHER" id="PTHR37841:SF1">
    <property type="entry name" value="DUF3298 DOMAIN-CONTAINING PROTEIN"/>
    <property type="match status" value="1"/>
</dbReference>
<organism evidence="1 2">
    <name type="scientific">Planctomyces bekefii</name>
    <dbReference type="NCBI Taxonomy" id="1653850"/>
    <lineage>
        <taxon>Bacteria</taxon>
        <taxon>Pseudomonadati</taxon>
        <taxon>Planctomycetota</taxon>
        <taxon>Planctomycetia</taxon>
        <taxon>Planctomycetales</taxon>
        <taxon>Planctomycetaceae</taxon>
        <taxon>Planctomyces</taxon>
    </lineage>
</organism>
<reference evidence="1 2" key="1">
    <citation type="submission" date="2019-08" db="EMBL/GenBank/DDBJ databases">
        <title>100 year-old enigma solved: identification of Planctomyces bekefii, the type genus and species of the phylum Planctomycetes.</title>
        <authorList>
            <person name="Svetlana D.N."/>
            <person name="Overmann J."/>
        </authorList>
    </citation>
    <scope>NUCLEOTIDE SEQUENCE [LARGE SCALE GENOMIC DNA]</scope>
    <source>
        <strain evidence="1">Phe10_nw2017</strain>
    </source>
</reference>
<dbReference type="InterPro" id="IPR032774">
    <property type="entry name" value="WG_beta_rep"/>
</dbReference>
<sequence>MGQDKRWIVINERNETVVDEGWEWCMIATPKLINFRDNGLDGLYDLQDRRVVLKPRLKSICNIDNSVFSMEQDGRFHLIDINGRIVCKRAFVIIKQFVDGIAAAKDDESNLYGFINLAGEWVIRPSFWHAEQFAGGLSPVCREFGEYFYIDRHGDVVIPGPFIDAQGFSEGLAHVRDKDGDHYIDSYGKIKFSGGDDWSCGGAFSCNRASVLSRKQLEKVFFIDKTGKMVGDNLYGKSGSFSENVAAVAVNNRWGLVDLSGRLVVPYQFDDISLQSCGLSAAELEGKCGYIDSAGRQVIEFSYSLAGRL</sequence>
<name>A0A5C6M2U0_9PLAN</name>
<comment type="caution">
    <text evidence="1">The sequence shown here is derived from an EMBL/GenBank/DDBJ whole genome shotgun (WGS) entry which is preliminary data.</text>
</comment>
<dbReference type="PANTHER" id="PTHR37841">
    <property type="entry name" value="GLR2918 PROTEIN"/>
    <property type="match status" value="1"/>
</dbReference>
<dbReference type="EMBL" id="SRHE01000705">
    <property type="protein sequence ID" value="TWW08362.1"/>
    <property type="molecule type" value="Genomic_DNA"/>
</dbReference>
<dbReference type="Pfam" id="PF14903">
    <property type="entry name" value="WG_beta_rep"/>
    <property type="match status" value="3"/>
</dbReference>
<accession>A0A5C6M2U0</accession>
<evidence type="ECO:0000313" key="1">
    <source>
        <dbReference type="EMBL" id="TWW08362.1"/>
    </source>
</evidence>
<dbReference type="SUPFAM" id="SSF69360">
    <property type="entry name" value="Cell wall binding repeat"/>
    <property type="match status" value="1"/>
</dbReference>
<dbReference type="Proteomes" id="UP000321083">
    <property type="component" value="Unassembled WGS sequence"/>
</dbReference>
<dbReference type="AlphaFoldDB" id="A0A5C6M2U0"/>
<evidence type="ECO:0000313" key="2">
    <source>
        <dbReference type="Proteomes" id="UP000321083"/>
    </source>
</evidence>
<protein>
    <recommendedName>
        <fullName evidence="3">WG repeat-containing protein</fullName>
    </recommendedName>
</protein>
<evidence type="ECO:0008006" key="3">
    <source>
        <dbReference type="Google" id="ProtNLM"/>
    </source>
</evidence>
<keyword evidence="2" id="KW-1185">Reference proteome</keyword>
<proteinExistence type="predicted"/>